<dbReference type="AlphaFoldDB" id="A0A7W3J4V7"/>
<name>A0A7W3J4V7_9MICO</name>
<reference evidence="3 4" key="1">
    <citation type="submission" date="2020-07" db="EMBL/GenBank/DDBJ databases">
        <title>Sequencing the genomes of 1000 actinobacteria strains.</title>
        <authorList>
            <person name="Klenk H.-P."/>
        </authorList>
    </citation>
    <scope>NUCLEOTIDE SEQUENCE [LARGE SCALE GENOMIC DNA]</scope>
    <source>
        <strain evidence="3 4">DSM 44121</strain>
    </source>
</reference>
<dbReference type="PANTHER" id="PTHR30547">
    <property type="entry name" value="UNCHARACTERIZED PROTEIN YHCG-RELATED"/>
    <property type="match status" value="1"/>
</dbReference>
<feature type="domain" description="YhcG N-terminal" evidence="2">
    <location>
        <begin position="21"/>
        <end position="157"/>
    </location>
</feature>
<dbReference type="PANTHER" id="PTHR30547:SF0">
    <property type="entry name" value="BLR8175 PROTEIN"/>
    <property type="match status" value="1"/>
</dbReference>
<dbReference type="Proteomes" id="UP000540568">
    <property type="component" value="Unassembled WGS sequence"/>
</dbReference>
<dbReference type="RefSeq" id="WP_312876883.1">
    <property type="nucleotide sequence ID" value="NZ_BAAATF010000012.1"/>
</dbReference>
<dbReference type="InterPro" id="IPR011856">
    <property type="entry name" value="tRNA_endonuc-like_dom_sf"/>
</dbReference>
<organism evidence="3 4">
    <name type="scientific">Promicromonospora sukumoe</name>
    <dbReference type="NCBI Taxonomy" id="88382"/>
    <lineage>
        <taxon>Bacteria</taxon>
        <taxon>Bacillati</taxon>
        <taxon>Actinomycetota</taxon>
        <taxon>Actinomycetes</taxon>
        <taxon>Micrococcales</taxon>
        <taxon>Promicromonosporaceae</taxon>
        <taxon>Promicromonospora</taxon>
    </lineage>
</organism>
<proteinExistence type="predicted"/>
<accession>A0A7W3J4V7</accession>
<protein>
    <submittedName>
        <fullName evidence="3">Putative nuclease of restriction endonuclease-like (RecB) superfamily</fullName>
    </submittedName>
</protein>
<dbReference type="EMBL" id="JACGWV010000001">
    <property type="protein sequence ID" value="MBA8806335.1"/>
    <property type="molecule type" value="Genomic_DNA"/>
</dbReference>
<comment type="caution">
    <text evidence="3">The sequence shown here is derived from an EMBL/GenBank/DDBJ whole genome shotgun (WGS) entry which is preliminary data.</text>
</comment>
<dbReference type="Pfam" id="PF17761">
    <property type="entry name" value="DUF1016_N"/>
    <property type="match status" value="1"/>
</dbReference>
<dbReference type="Pfam" id="PF06250">
    <property type="entry name" value="YhcG_C"/>
    <property type="match status" value="1"/>
</dbReference>
<dbReference type="InterPro" id="IPR053148">
    <property type="entry name" value="PD-DEXK-like_domain"/>
</dbReference>
<sequence>MTIDTSSSPAPNGYGEFIADLKRRVRTTQYRAVRAANTEVLRLYWSVGRDILDRQRNEGWGTKIVDQISADMRREFPGQRGWSRSNIKNMRRFAEVWPASEPIGQQAVGQLPWGHVVTLIERLGTADEREWYAAKAVQNGWSRASLEFEIKTDLRKRLGSAPSNFATTLDAVDSDLAQQAVKDSYVFEHLDPDEHVAERDRERVLIDRIQDTLLELGRDMAFVGRQYRIEVGGDEFFVDLLFFHVTQLRYVVVELKVGKFQPAHMGQIGTYVAMVDGEVRDPDLHAKTVGILLCTERNDATLDYALAGTASPVAVALYEGLTPAERAALPSPGELEAVIEEEIQAQGPAAAPAPDQVPV</sequence>
<evidence type="ECO:0000259" key="2">
    <source>
        <dbReference type="Pfam" id="PF17761"/>
    </source>
</evidence>
<keyword evidence="3" id="KW-0255">Endonuclease</keyword>
<dbReference type="Gene3D" id="3.40.1350.10">
    <property type="match status" value="1"/>
</dbReference>
<keyword evidence="3" id="KW-0540">Nuclease</keyword>
<dbReference type="InterPro" id="IPR041527">
    <property type="entry name" value="YhcG_N"/>
</dbReference>
<keyword evidence="4" id="KW-1185">Reference proteome</keyword>
<dbReference type="GO" id="GO:0003676">
    <property type="term" value="F:nucleic acid binding"/>
    <property type="evidence" value="ECO:0007669"/>
    <property type="project" value="InterPro"/>
</dbReference>
<feature type="domain" description="YhcG PDDEXK nuclease" evidence="1">
    <location>
        <begin position="178"/>
        <end position="320"/>
    </location>
</feature>
<dbReference type="InterPro" id="IPR009362">
    <property type="entry name" value="YhcG_C"/>
</dbReference>
<keyword evidence="3" id="KW-0378">Hydrolase</keyword>
<evidence type="ECO:0000313" key="4">
    <source>
        <dbReference type="Proteomes" id="UP000540568"/>
    </source>
</evidence>
<dbReference type="GO" id="GO:0004519">
    <property type="term" value="F:endonuclease activity"/>
    <property type="evidence" value="ECO:0007669"/>
    <property type="project" value="UniProtKB-KW"/>
</dbReference>
<evidence type="ECO:0000259" key="1">
    <source>
        <dbReference type="Pfam" id="PF06250"/>
    </source>
</evidence>
<evidence type="ECO:0000313" key="3">
    <source>
        <dbReference type="EMBL" id="MBA8806335.1"/>
    </source>
</evidence>
<gene>
    <name evidence="3" type="ORF">FHX71_000277</name>
</gene>